<feature type="region of interest" description="Disordered" evidence="1">
    <location>
        <begin position="519"/>
        <end position="608"/>
    </location>
</feature>
<feature type="compositionally biased region" description="Low complexity" evidence="1">
    <location>
        <begin position="1215"/>
        <end position="1229"/>
    </location>
</feature>
<accession>A0A8J0QY91</accession>
<feature type="region of interest" description="Disordered" evidence="1">
    <location>
        <begin position="996"/>
        <end position="1051"/>
    </location>
</feature>
<dbReference type="Pfam" id="PF15273">
    <property type="entry name" value="NHS"/>
    <property type="match status" value="1"/>
</dbReference>
<dbReference type="GO" id="GO:0030154">
    <property type="term" value="P:cell differentiation"/>
    <property type="evidence" value="ECO:0000318"/>
    <property type="project" value="GO_Central"/>
</dbReference>
<feature type="compositionally biased region" description="Polar residues" evidence="1">
    <location>
        <begin position="380"/>
        <end position="405"/>
    </location>
</feature>
<reference evidence="3" key="1">
    <citation type="submission" date="2025-08" db="UniProtKB">
        <authorList>
            <consortium name="RefSeq"/>
        </authorList>
    </citation>
    <scope>IDENTIFICATION</scope>
    <source>
        <strain evidence="3">Nigerian</strain>
        <tissue evidence="3">Liver and blood</tissue>
    </source>
</reference>
<evidence type="ECO:0000313" key="2">
    <source>
        <dbReference type="Proteomes" id="UP000008143"/>
    </source>
</evidence>
<feature type="compositionally biased region" description="Low complexity" evidence="1">
    <location>
        <begin position="1135"/>
        <end position="1146"/>
    </location>
</feature>
<feature type="compositionally biased region" description="Polar residues" evidence="1">
    <location>
        <begin position="1114"/>
        <end position="1124"/>
    </location>
</feature>
<protein>
    <submittedName>
        <fullName evidence="3">Uncharacterized protein KIAA1522 homolog isoform X1</fullName>
    </submittedName>
</protein>
<feature type="region of interest" description="Disordered" evidence="1">
    <location>
        <begin position="1"/>
        <end position="183"/>
    </location>
</feature>
<feature type="compositionally biased region" description="Basic and acidic residues" evidence="1">
    <location>
        <begin position="565"/>
        <end position="577"/>
    </location>
</feature>
<feature type="region of interest" description="Disordered" evidence="1">
    <location>
        <begin position="365"/>
        <end position="498"/>
    </location>
</feature>
<dbReference type="Xenbase" id="XB-GENE-6469276">
    <property type="gene designation" value="nhsl3"/>
</dbReference>
<dbReference type="InterPro" id="IPR024845">
    <property type="entry name" value="NHS-like"/>
</dbReference>
<feature type="compositionally biased region" description="Polar residues" evidence="1">
    <location>
        <begin position="579"/>
        <end position="589"/>
    </location>
</feature>
<evidence type="ECO:0000256" key="1">
    <source>
        <dbReference type="SAM" id="MobiDB-lite"/>
    </source>
</evidence>
<feature type="compositionally biased region" description="Polar residues" evidence="1">
    <location>
        <begin position="116"/>
        <end position="142"/>
    </location>
</feature>
<feature type="compositionally biased region" description="Polar residues" evidence="1">
    <location>
        <begin position="784"/>
        <end position="794"/>
    </location>
</feature>
<feature type="compositionally biased region" description="Basic and acidic residues" evidence="1">
    <location>
        <begin position="103"/>
        <end position="115"/>
    </location>
</feature>
<dbReference type="PANTHER" id="PTHR23039">
    <property type="entry name" value="NANCE-HORAN SYNDROME PROTEIN"/>
    <property type="match status" value="1"/>
</dbReference>
<feature type="compositionally biased region" description="Basic and acidic residues" evidence="1">
    <location>
        <begin position="408"/>
        <end position="419"/>
    </location>
</feature>
<evidence type="ECO:0000313" key="4">
    <source>
        <dbReference type="Xenbase" id="XB-GENE-6469276"/>
    </source>
</evidence>
<dbReference type="Proteomes" id="UP000008143">
    <property type="component" value="Chromosome 2"/>
</dbReference>
<feature type="compositionally biased region" description="Low complexity" evidence="1">
    <location>
        <begin position="531"/>
        <end position="543"/>
    </location>
</feature>
<dbReference type="PANTHER" id="PTHR23039:SF6">
    <property type="entry name" value="SIMILAR TO MKIAA1522 PROTEIN"/>
    <property type="match status" value="1"/>
</dbReference>
<dbReference type="AGR" id="Xenbase:XB-GENE-6469276"/>
<dbReference type="RefSeq" id="XP_004911671.2">
    <property type="nucleotide sequence ID" value="XM_004911614.4"/>
</dbReference>
<gene>
    <name evidence="4" type="primary">nhsl3</name>
    <name evidence="3" type="synonym">kiaa1522</name>
</gene>
<dbReference type="AlphaFoldDB" id="A0A8J0QY91"/>
<feature type="compositionally biased region" description="Basic and acidic residues" evidence="1">
    <location>
        <begin position="49"/>
        <end position="67"/>
    </location>
</feature>
<proteinExistence type="predicted"/>
<feature type="region of interest" description="Disordered" evidence="1">
    <location>
        <begin position="623"/>
        <end position="664"/>
    </location>
</feature>
<dbReference type="KEGG" id="xtr:100485399"/>
<dbReference type="OrthoDB" id="9906533at2759"/>
<feature type="compositionally biased region" description="Polar residues" evidence="1">
    <location>
        <begin position="996"/>
        <end position="1017"/>
    </location>
</feature>
<feature type="region of interest" description="Disordered" evidence="1">
    <location>
        <begin position="768"/>
        <end position="794"/>
    </location>
</feature>
<feature type="compositionally biased region" description="Low complexity" evidence="1">
    <location>
        <begin position="437"/>
        <end position="452"/>
    </location>
</feature>
<keyword evidence="2" id="KW-1185">Reference proteome</keyword>
<name>A0A8J0QY91_XENTR</name>
<evidence type="ECO:0000313" key="3">
    <source>
        <dbReference type="RefSeq" id="XP_004911671.2"/>
    </source>
</evidence>
<sequence length="1265" mass="134687">MSTQTTLPPESEPPVPEPGANEPKKKKHKGGTLRRALSWLRGRKKKKTEVKQQQEGKEQTKPSKEPKPSPAEEPLDNGFFPRKRTALVEEIHNQAQEGLKSLQRREKQQNKHQPQEENQSPLPQPDSTDNGFRTRSLSCATETTDDAMTVRSEMIQRKGSTFRPHDSPSVFSGRQGRRRKEKRATVMGVPHLVAAELGLQSSGLPAHRGIHELFPKDGQTAGKQAPIAGMNGISRAEDNFVVIPTVDGNATSTPHEGAHISLAALEQTEAKLQRHIDRVYKDDSYIDLKSGPKISPLLLRPKSLAVPGMTTHSPQSDMSPVMCISPQATYMSKIIPNAVLPPMVDVVALSHSSVRTLSRCSLASASPASVRGSLHRGRGQSFSSDTWSRSQSTETIVSDSSTISSHGGVRESSEKHESRLSTGRASPAPSTGTQDGSDSASLCSARSSIRSVSLRKSKKAPTPPKRTYSLQQQREMGLPPRPERKQAPKPTVARDPWVPKTEAAMLDNEVFLPTMYSAKLSSPSRSDRTLSPSSGYSSQSGTPTLPPKAMLESSESPGSHRRTPPKPERTSLLRAKEGSSVSTNSSAEATSPILASPARVGTSVGEQGRLGLIPPHPIVPAPLCPPPSKISGLVNTPSGTPDASPPPSHHPTPPPTRKSDSERQSMLISQKIFEQREILWPPPPPDVPDLQDTSMADFPPPEEELFLPPPPSLDSACDSLLNSDKICIVSYKEEAKSCRGPSQLPIEHMDISVAAEAQPAALSFLAPDSTSSTHSTEPVPVSVSKVNSADTSTMSTPVSVPLSIDPSSAFVPTLPQPIPASATIPTVFASASVPPLTETKPVSVPPLAETTPVAVPPLTETTPMSVPPFTETTPMSVPPFTETTPMSVPPFTETTPMSVPPVTEITHASVPPLIETTPTSVLPLPETTPSFGKPTLLGVPAITDVLHAPLVPSVTYKSHTVATPLVLNCATSTVPTTGSDVAKDSSISTVDPAISTTASRSTVSMAPVPLSQTSRSSIPLVPGSPRPKPSTWKPVSAPSKKIAAPNQSVAATPKEDANLPIVTPSLLQMVRLRSVQVRGPQEHKNQAFSGVPVPQKPVRKSLSLRSPPGFNSPAGESNVETTKPLQKIAEPEQTPSAQRSPASAASFVFSRGSKKFVFEPPASEEAEASLKRNLVAELKSQGIPRSPEEKPPLQRKPSKVPPPVARKPSLAKPRTSTSSDISTGDSNGSACTPCDTRPAPPATGTNAAETLAGHEQQQPRPVEQE</sequence>
<feature type="compositionally biased region" description="Polar residues" evidence="1">
    <location>
        <begin position="420"/>
        <end position="436"/>
    </location>
</feature>
<feature type="region of interest" description="Disordered" evidence="1">
    <location>
        <begin position="1177"/>
        <end position="1265"/>
    </location>
</feature>
<feature type="compositionally biased region" description="Pro residues" evidence="1">
    <location>
        <begin position="643"/>
        <end position="656"/>
    </location>
</feature>
<feature type="region of interest" description="Disordered" evidence="1">
    <location>
        <begin position="1078"/>
        <end position="1146"/>
    </location>
</feature>
<organism evidence="2 3">
    <name type="scientific">Xenopus tropicalis</name>
    <name type="common">Western clawed frog</name>
    <name type="synonym">Silurana tropicalis</name>
    <dbReference type="NCBI Taxonomy" id="8364"/>
    <lineage>
        <taxon>Eukaryota</taxon>
        <taxon>Metazoa</taxon>
        <taxon>Chordata</taxon>
        <taxon>Craniata</taxon>
        <taxon>Vertebrata</taxon>
        <taxon>Euteleostomi</taxon>
        <taxon>Amphibia</taxon>
        <taxon>Batrachia</taxon>
        <taxon>Anura</taxon>
        <taxon>Pipoidea</taxon>
        <taxon>Pipidae</taxon>
        <taxon>Xenopodinae</taxon>
        <taxon>Xenopus</taxon>
        <taxon>Silurana</taxon>
    </lineage>
</organism>
<dbReference type="OMA" id="WLCLSCC"/>